<dbReference type="PANTHER" id="PTHR43065:SF46">
    <property type="entry name" value="C4-DICARBOXYLATE TRANSPORT SENSOR PROTEIN DCTB"/>
    <property type="match status" value="1"/>
</dbReference>
<dbReference type="Gene3D" id="3.30.565.10">
    <property type="entry name" value="Histidine kinase-like ATPase, C-terminal domain"/>
    <property type="match status" value="1"/>
</dbReference>
<dbReference type="EMBL" id="RAQO01000009">
    <property type="protein sequence ID" value="RKF14404.1"/>
    <property type="molecule type" value="Genomic_DNA"/>
</dbReference>
<accession>A0A420E7E9</accession>
<sequence length="679" mass="75947">MEPSLAFAGYVISSLAFGLLSALIAFAPKPNNQSRWLFLTTIASFCWSTLAAFQLHFDFSITIVLAFESARNLFCLFFLWLSLNEQSSLSALLRKRRVYLGISCFLALVTILELSYVYISLLNGFSFLILHMLTSVTVLYYVEQFFRGTDSSARWTIKPLCFAFAIIFLTDFVMYADSVLTKSLAFDIWAARGWLIWMAAPLILLSARRAKSWAIRVYVSRDVIFHSSLLVGAGLYLMVMAFAGFYLRQAGSNWGGLAQYLVYAFGGAILVALIMSQGLRRGLKVQIAKHFFANKYEYREEWMRFARILSSSDESPYHRALTALQQPFAAKHAALVVFESSGPKLKAKYHVTDEGLSPIEVASLVGPIALEHDWIVDFHQGDMGGDSMPFVLSPDVQQQLLNSPFRYCVPIVREGVVQAVCLLSKPSSTVEVNWEDRDLMQAIANQLAVYLSLELSQKRLAESQQFEAFNQMSAFLVHDLKNVLAQLQLLSKNSIKHKHNPEFIDDAFETVDSASARLNKVLGQLRNKQISSRNSQYTSLNQLLNQAVEERTSQQPLPTVKLEQDIQVEIKVEASRFVSVIGHVIQNAQDACDKNGTVNVSSWKNDKFCGVIIKDNGTGMDAEFVEKRLFKPFDTTKGNAGMGIGAYDAKKLAEQHGGWVDVKSSIGEGTEFVLAIQIS</sequence>
<dbReference type="InterPro" id="IPR003594">
    <property type="entry name" value="HATPase_dom"/>
</dbReference>
<feature type="transmembrane region" description="Helical" evidence="9">
    <location>
        <begin position="6"/>
        <end position="27"/>
    </location>
</feature>
<dbReference type="OrthoDB" id="9785691at2"/>
<keyword evidence="9" id="KW-0812">Transmembrane</keyword>
<dbReference type="NCBIfam" id="TIGR02916">
    <property type="entry name" value="PEP_his_kin"/>
    <property type="match status" value="1"/>
</dbReference>
<dbReference type="Proteomes" id="UP000286482">
    <property type="component" value="Unassembled WGS sequence"/>
</dbReference>
<dbReference type="PRINTS" id="PR00344">
    <property type="entry name" value="BCTRLSENSOR"/>
</dbReference>
<dbReference type="EC" id="2.7.13.3" evidence="2"/>
<keyword evidence="8" id="KW-0902">Two-component regulatory system</keyword>
<dbReference type="InterPro" id="IPR003661">
    <property type="entry name" value="HisK_dim/P_dom"/>
</dbReference>
<keyword evidence="9" id="KW-0472">Membrane</keyword>
<feature type="transmembrane region" description="Helical" evidence="9">
    <location>
        <begin position="98"/>
        <end position="119"/>
    </location>
</feature>
<keyword evidence="6 11" id="KW-0418">Kinase</keyword>
<protein>
    <recommendedName>
        <fullName evidence="2">histidine kinase</fullName>
        <ecNumber evidence="2">2.7.13.3</ecNumber>
    </recommendedName>
</protein>
<dbReference type="InterPro" id="IPR005467">
    <property type="entry name" value="His_kinase_dom"/>
</dbReference>
<evidence type="ECO:0000256" key="8">
    <source>
        <dbReference type="ARBA" id="ARBA00023012"/>
    </source>
</evidence>
<keyword evidence="5" id="KW-0547">Nucleotide-binding</keyword>
<keyword evidence="12" id="KW-1185">Reference proteome</keyword>
<comment type="caution">
    <text evidence="11">The sequence shown here is derived from an EMBL/GenBank/DDBJ whole genome shotgun (WGS) entry which is preliminary data.</text>
</comment>
<dbReference type="GO" id="GO:0005524">
    <property type="term" value="F:ATP binding"/>
    <property type="evidence" value="ECO:0007669"/>
    <property type="project" value="UniProtKB-KW"/>
</dbReference>
<evidence type="ECO:0000256" key="9">
    <source>
        <dbReference type="SAM" id="Phobius"/>
    </source>
</evidence>
<keyword evidence="3" id="KW-0597">Phosphoprotein</keyword>
<dbReference type="SUPFAM" id="SSF55781">
    <property type="entry name" value="GAF domain-like"/>
    <property type="match status" value="1"/>
</dbReference>
<proteinExistence type="predicted"/>
<comment type="catalytic activity">
    <reaction evidence="1">
        <text>ATP + protein L-histidine = ADP + protein N-phospho-L-histidine.</text>
        <dbReference type="EC" id="2.7.13.3"/>
    </reaction>
</comment>
<reference evidence="11 12" key="1">
    <citation type="submission" date="2018-09" db="EMBL/GenBank/DDBJ databases">
        <authorList>
            <person name="Wang Z."/>
        </authorList>
    </citation>
    <scope>NUCLEOTIDE SEQUENCE [LARGE SCALE GENOMIC DNA]</scope>
    <source>
        <strain evidence="11 12">ALS 81</strain>
    </source>
</reference>
<dbReference type="AlphaFoldDB" id="A0A420E7E9"/>
<feature type="transmembrane region" description="Helical" evidence="9">
    <location>
        <begin position="228"/>
        <end position="248"/>
    </location>
</feature>
<dbReference type="PROSITE" id="PS50109">
    <property type="entry name" value="HIS_KIN"/>
    <property type="match status" value="1"/>
</dbReference>
<evidence type="ECO:0000313" key="12">
    <source>
        <dbReference type="Proteomes" id="UP000286482"/>
    </source>
</evidence>
<feature type="transmembrane region" description="Helical" evidence="9">
    <location>
        <begin position="125"/>
        <end position="143"/>
    </location>
</feature>
<feature type="domain" description="Histidine kinase" evidence="10">
    <location>
        <begin position="475"/>
        <end position="679"/>
    </location>
</feature>
<evidence type="ECO:0000256" key="1">
    <source>
        <dbReference type="ARBA" id="ARBA00000085"/>
    </source>
</evidence>
<keyword evidence="9" id="KW-1133">Transmembrane helix</keyword>
<dbReference type="PANTHER" id="PTHR43065">
    <property type="entry name" value="SENSOR HISTIDINE KINASE"/>
    <property type="match status" value="1"/>
</dbReference>
<dbReference type="Pfam" id="PF02518">
    <property type="entry name" value="HATPase_c"/>
    <property type="match status" value="1"/>
</dbReference>
<feature type="transmembrane region" description="Helical" evidence="9">
    <location>
        <begin position="61"/>
        <end position="83"/>
    </location>
</feature>
<feature type="transmembrane region" description="Helical" evidence="9">
    <location>
        <begin position="155"/>
        <end position="176"/>
    </location>
</feature>
<organism evidence="11 12">
    <name type="scientific">Alginatibacterium sediminis</name>
    <dbReference type="NCBI Taxonomy" id="2164068"/>
    <lineage>
        <taxon>Bacteria</taxon>
        <taxon>Pseudomonadati</taxon>
        <taxon>Pseudomonadota</taxon>
        <taxon>Gammaproteobacteria</taxon>
        <taxon>Alteromonadales</taxon>
        <taxon>Alteromonadaceae</taxon>
        <taxon>Alginatibacterium</taxon>
    </lineage>
</organism>
<evidence type="ECO:0000256" key="5">
    <source>
        <dbReference type="ARBA" id="ARBA00022741"/>
    </source>
</evidence>
<evidence type="ECO:0000256" key="7">
    <source>
        <dbReference type="ARBA" id="ARBA00022840"/>
    </source>
</evidence>
<keyword evidence="4 11" id="KW-0808">Transferase</keyword>
<dbReference type="GO" id="GO:0000155">
    <property type="term" value="F:phosphorelay sensor kinase activity"/>
    <property type="evidence" value="ECO:0007669"/>
    <property type="project" value="InterPro"/>
</dbReference>
<evidence type="ECO:0000313" key="11">
    <source>
        <dbReference type="EMBL" id="RKF14404.1"/>
    </source>
</evidence>
<dbReference type="InterPro" id="IPR004358">
    <property type="entry name" value="Sig_transdc_His_kin-like_C"/>
</dbReference>
<dbReference type="InterPro" id="IPR014265">
    <property type="entry name" value="XrtA/PrsK"/>
</dbReference>
<evidence type="ECO:0000259" key="10">
    <source>
        <dbReference type="PROSITE" id="PS50109"/>
    </source>
</evidence>
<feature type="transmembrane region" description="Helical" evidence="9">
    <location>
        <begin position="36"/>
        <end position="55"/>
    </location>
</feature>
<gene>
    <name evidence="11" type="primary">prsK</name>
    <name evidence="11" type="ORF">DBZ36_17275</name>
</gene>
<keyword evidence="7" id="KW-0067">ATP-binding</keyword>
<evidence type="ECO:0000256" key="6">
    <source>
        <dbReference type="ARBA" id="ARBA00022777"/>
    </source>
</evidence>
<name>A0A420E7E9_9ALTE</name>
<feature type="transmembrane region" description="Helical" evidence="9">
    <location>
        <begin position="188"/>
        <end position="207"/>
    </location>
</feature>
<evidence type="ECO:0000256" key="3">
    <source>
        <dbReference type="ARBA" id="ARBA00022553"/>
    </source>
</evidence>
<dbReference type="InterPro" id="IPR036890">
    <property type="entry name" value="HATPase_C_sf"/>
</dbReference>
<dbReference type="CDD" id="cd00082">
    <property type="entry name" value="HisKA"/>
    <property type="match status" value="1"/>
</dbReference>
<evidence type="ECO:0000256" key="2">
    <source>
        <dbReference type="ARBA" id="ARBA00012438"/>
    </source>
</evidence>
<dbReference type="RefSeq" id="WP_120356215.1">
    <property type="nucleotide sequence ID" value="NZ_RAQO01000009.1"/>
</dbReference>
<feature type="transmembrane region" description="Helical" evidence="9">
    <location>
        <begin position="260"/>
        <end position="279"/>
    </location>
</feature>
<dbReference type="SUPFAM" id="SSF55874">
    <property type="entry name" value="ATPase domain of HSP90 chaperone/DNA topoisomerase II/histidine kinase"/>
    <property type="match status" value="1"/>
</dbReference>
<dbReference type="SMART" id="SM00387">
    <property type="entry name" value="HATPase_c"/>
    <property type="match status" value="1"/>
</dbReference>
<evidence type="ECO:0000256" key="4">
    <source>
        <dbReference type="ARBA" id="ARBA00022679"/>
    </source>
</evidence>